<dbReference type="InterPro" id="IPR017853">
    <property type="entry name" value="GH"/>
</dbReference>
<dbReference type="InterPro" id="IPR044077">
    <property type="entry name" value="Amylosucrase"/>
</dbReference>
<dbReference type="InterPro" id="IPR045857">
    <property type="entry name" value="O16G_dom_2"/>
</dbReference>
<dbReference type="Pfam" id="PF00128">
    <property type="entry name" value="Alpha-amylase"/>
    <property type="match status" value="1"/>
</dbReference>
<proteinExistence type="predicted"/>
<dbReference type="PANTHER" id="PTHR10357">
    <property type="entry name" value="ALPHA-AMYLASE FAMILY MEMBER"/>
    <property type="match status" value="1"/>
</dbReference>
<dbReference type="HOGENOM" id="CLU_022796_0_0_0"/>
<reference evidence="2 3" key="1">
    <citation type="journal article" date="2012" name="PLoS ONE">
        <title>Genome sequence and transcriptome analysis of the radioresistant bacterium Deinococcus gobiensis: insights into the extreme environmental adaptations.</title>
        <authorList>
            <person name="Yuan M."/>
            <person name="Chen M."/>
            <person name="Zhang W."/>
            <person name="Lu W."/>
            <person name="Wang J."/>
            <person name="Yang M."/>
            <person name="Zhao P."/>
            <person name="Tang R."/>
            <person name="Li X."/>
            <person name="Hao Y."/>
            <person name="Zhou Z."/>
            <person name="Zhan Y."/>
            <person name="Yu H."/>
            <person name="Teng C."/>
            <person name="Yan Y."/>
            <person name="Ping S."/>
            <person name="Wang Y."/>
            <person name="Lin M."/>
        </authorList>
    </citation>
    <scope>NUCLEOTIDE SEQUENCE [LARGE SCALE GENOMIC DNA]</scope>
    <source>
        <strain evidence="2 3">I-0</strain>
    </source>
</reference>
<keyword evidence="3" id="KW-1185">Reference proteome</keyword>
<organism evidence="2 3">
    <name type="scientific">Deinococcus gobiensis (strain DSM 21396 / JCM 16679 / CGMCC 1.7299 / I-0)</name>
    <dbReference type="NCBI Taxonomy" id="745776"/>
    <lineage>
        <taxon>Bacteria</taxon>
        <taxon>Thermotogati</taxon>
        <taxon>Deinococcota</taxon>
        <taxon>Deinococci</taxon>
        <taxon>Deinococcales</taxon>
        <taxon>Deinococcaceae</taxon>
        <taxon>Deinococcus</taxon>
    </lineage>
</organism>
<evidence type="ECO:0000313" key="3">
    <source>
        <dbReference type="Proteomes" id="UP000007575"/>
    </source>
</evidence>
<evidence type="ECO:0000259" key="1">
    <source>
        <dbReference type="SMART" id="SM00642"/>
    </source>
</evidence>
<accession>H8GYG1</accession>
<dbReference type="GO" id="GO:0005975">
    <property type="term" value="P:carbohydrate metabolic process"/>
    <property type="evidence" value="ECO:0007669"/>
    <property type="project" value="InterPro"/>
</dbReference>
<dbReference type="InterPro" id="IPR055218">
    <property type="entry name" value="Amylosucrase_C"/>
</dbReference>
<evidence type="ECO:0000313" key="2">
    <source>
        <dbReference type="EMBL" id="AFD24814.1"/>
    </source>
</evidence>
<gene>
    <name evidence="2" type="ordered locus">DGo_CA0887</name>
</gene>
<protein>
    <submittedName>
        <fullName evidence="2">Alpha amylase, catalytic region</fullName>
    </submittedName>
</protein>
<dbReference type="AlphaFoldDB" id="H8GYG1"/>
<dbReference type="PANTHER" id="PTHR10357:SF213">
    <property type="entry name" value="ALPHA AMYLASE CATALYTIC REGION"/>
    <property type="match status" value="1"/>
</dbReference>
<dbReference type="Pfam" id="PF22582">
    <property type="entry name" value="Amylosucrase_C-like"/>
    <property type="match status" value="1"/>
</dbReference>
<dbReference type="CDD" id="cd11324">
    <property type="entry name" value="AmyAc_Amylosucrase"/>
    <property type="match status" value="1"/>
</dbReference>
<dbReference type="InterPro" id="IPR006047">
    <property type="entry name" value="GH13_cat_dom"/>
</dbReference>
<dbReference type="PATRIC" id="fig|745776.4.peg.910"/>
<dbReference type="Gene3D" id="2.60.40.1180">
    <property type="entry name" value="Golgi alpha-mannosidase II"/>
    <property type="match status" value="1"/>
</dbReference>
<dbReference type="STRING" id="745776.DGo_CA0887"/>
<name>H8GYG1_DEIGI</name>
<dbReference type="SMART" id="SM00642">
    <property type="entry name" value="Aamy"/>
    <property type="match status" value="1"/>
</dbReference>
<dbReference type="Gene3D" id="3.20.20.80">
    <property type="entry name" value="Glycosidases"/>
    <property type="match status" value="2"/>
</dbReference>
<dbReference type="GO" id="GO:0047669">
    <property type="term" value="F:amylosucrase activity"/>
    <property type="evidence" value="ECO:0007669"/>
    <property type="project" value="InterPro"/>
</dbReference>
<dbReference type="InterPro" id="IPR013780">
    <property type="entry name" value="Glyco_hydro_b"/>
</dbReference>
<dbReference type="Gene3D" id="3.90.400.10">
    <property type="entry name" value="Oligo-1,6-glucosidase, Domain 2"/>
    <property type="match status" value="1"/>
</dbReference>
<dbReference type="KEGG" id="dgo:DGo_CA0887"/>
<dbReference type="Gene3D" id="1.10.1740.10">
    <property type="match status" value="1"/>
</dbReference>
<dbReference type="eggNOG" id="COG0366">
    <property type="taxonomic scope" value="Bacteria"/>
</dbReference>
<dbReference type="Proteomes" id="UP000007575">
    <property type="component" value="Chromosome"/>
</dbReference>
<feature type="domain" description="Glycosyl hydrolase family 13 catalytic" evidence="1">
    <location>
        <begin position="91"/>
        <end position="563"/>
    </location>
</feature>
<dbReference type="SUPFAM" id="SSF51445">
    <property type="entry name" value="(Trans)glycosidases"/>
    <property type="match status" value="1"/>
</dbReference>
<dbReference type="RefSeq" id="WP_014684297.1">
    <property type="nucleotide sequence ID" value="NC_017790.1"/>
</dbReference>
<sequence>MLNPDLSARLRTAFDDDRDADTFLLRLDRYGDDLERSLRAVYGDRTPALVERLLEIMLHAFHARPADLKRLDEARLLRPDWLQSPDMVGYVAYADRFAGTLRGVGEHLDYLSDLGVRYFHLMPLLKPREGENDGGYAVADYRAVRPDLGSMDDLSALAQGLRGRGISLVLDLVLNHVASEHDWAARARAGEEKYRDYFHIFPDRTLPGAYERTLPEVFPDFAPGNFTFDPALGRLLDAPAPAEAPKPKKGSRKKAAAPAEAALSVARQTDGAGGWVWTTFNTYQWDLNWANPDVFVEFLDIILYLANRGVEVFRLDAIAFIWKRLGTDCQNQPEVHELTRALRAAARVVAPAVAFKAEAIVAPHDLIHYLGTRDHHGKVSDMAYHNSLMVQLWSSLASRDTRLMQEALLAFAPKPTNTTWGMYVRCHDDIGWAISDADAARAGLSGPGHRHFLSDFYSGMFPGTFARGLVFQYNPATGDRRISGTAASLAGLEQAQDLGDEALTELAVRRLLLLHAVTLGFGGVPLLYMGDELALLNDYAFADVPEHAPDNRWVHRPRMDWARAAAAQAQPGTPAGRVNAGLRALIRARAATPHLHASIESRPVPSPDPRLLMLRRDHPLGVMLQVYNFSEERVTLPAYVLRGHLGAAATDQLGDGTFDLGRPSVTLGAYRALWLVSREE</sequence>
<dbReference type="EMBL" id="CP002191">
    <property type="protein sequence ID" value="AFD24814.1"/>
    <property type="molecule type" value="Genomic_DNA"/>
</dbReference>
<dbReference type="OrthoDB" id="9805159at2"/>